<dbReference type="AlphaFoldDB" id="A0AAP2DT97"/>
<gene>
    <name evidence="7 9" type="primary">surE</name>
    <name evidence="9" type="ORF">KK083_27255</name>
</gene>
<dbReference type="SUPFAM" id="SSF64167">
    <property type="entry name" value="SurE-like"/>
    <property type="match status" value="1"/>
</dbReference>
<evidence type="ECO:0000256" key="1">
    <source>
        <dbReference type="ARBA" id="ARBA00000815"/>
    </source>
</evidence>
<dbReference type="InterPro" id="IPR030048">
    <property type="entry name" value="SurE"/>
</dbReference>
<keyword evidence="10" id="KW-1185">Reference proteome</keyword>
<keyword evidence="3 7" id="KW-0963">Cytoplasm</keyword>
<dbReference type="Gene3D" id="3.40.1210.10">
    <property type="entry name" value="Survival protein SurE-like phosphatase/nucleotidase"/>
    <property type="match status" value="1"/>
</dbReference>
<keyword evidence="5 7" id="KW-0547">Nucleotide-binding</keyword>
<dbReference type="GO" id="GO:0008253">
    <property type="term" value="F:5'-nucleotidase activity"/>
    <property type="evidence" value="ECO:0007669"/>
    <property type="project" value="UniProtKB-UniRule"/>
</dbReference>
<sequence>MRILVTNDDGIYSPGIAALARIATRFGEVRVVAPDVEQSSMGHAITASRPLFYKKSPITFEGIEAYRVNGTPADCVALGSHLWQKTDVVLSGINMGANLGNAMWHSGTLAGAKQAVLLGMKGIALSTPAGKTEPDFDLLEPYVEKTLATLLENPHLSLVNVNFPKDPQGMKWTRQSVRQYDGRVVPGTDPMGRKHYWFTVAPLEPAEEGTDRWAVEQGYVSITPLRLDLTNEEELVRVQHQELPA</sequence>
<dbReference type="RefSeq" id="WP_254169306.1">
    <property type="nucleotide sequence ID" value="NZ_JAHESF010000044.1"/>
</dbReference>
<organism evidence="9 10">
    <name type="scientific">Chryseosolibacter histidini</name>
    <dbReference type="NCBI Taxonomy" id="2782349"/>
    <lineage>
        <taxon>Bacteria</taxon>
        <taxon>Pseudomonadati</taxon>
        <taxon>Bacteroidota</taxon>
        <taxon>Cytophagia</taxon>
        <taxon>Cytophagales</taxon>
        <taxon>Chryseotaleaceae</taxon>
        <taxon>Chryseosolibacter</taxon>
    </lineage>
</organism>
<proteinExistence type="inferred from homology"/>
<comment type="cofactor">
    <cofactor evidence="7">
        <name>a divalent metal cation</name>
        <dbReference type="ChEBI" id="CHEBI:60240"/>
    </cofactor>
    <text evidence="7">Binds 1 divalent metal cation per subunit.</text>
</comment>
<evidence type="ECO:0000256" key="5">
    <source>
        <dbReference type="ARBA" id="ARBA00022741"/>
    </source>
</evidence>
<evidence type="ECO:0000259" key="8">
    <source>
        <dbReference type="Pfam" id="PF01975"/>
    </source>
</evidence>
<dbReference type="EC" id="3.1.3.5" evidence="7"/>
<evidence type="ECO:0000256" key="2">
    <source>
        <dbReference type="ARBA" id="ARBA00011062"/>
    </source>
</evidence>
<evidence type="ECO:0000256" key="7">
    <source>
        <dbReference type="HAMAP-Rule" id="MF_00060"/>
    </source>
</evidence>
<comment type="catalytic activity">
    <reaction evidence="1 7">
        <text>a ribonucleoside 5'-phosphate + H2O = a ribonucleoside + phosphate</text>
        <dbReference type="Rhea" id="RHEA:12484"/>
        <dbReference type="ChEBI" id="CHEBI:15377"/>
        <dbReference type="ChEBI" id="CHEBI:18254"/>
        <dbReference type="ChEBI" id="CHEBI:43474"/>
        <dbReference type="ChEBI" id="CHEBI:58043"/>
        <dbReference type="EC" id="3.1.3.5"/>
    </reaction>
</comment>
<dbReference type="PANTHER" id="PTHR30457:SF12">
    <property type="entry name" value="5'_3'-NUCLEOTIDASE SURE"/>
    <property type="match status" value="1"/>
</dbReference>
<evidence type="ECO:0000256" key="6">
    <source>
        <dbReference type="ARBA" id="ARBA00022801"/>
    </source>
</evidence>
<dbReference type="EMBL" id="JAHESF010000044">
    <property type="protein sequence ID" value="MBT1700617.1"/>
    <property type="molecule type" value="Genomic_DNA"/>
</dbReference>
<keyword evidence="4 7" id="KW-0479">Metal-binding</keyword>
<accession>A0AAP2DT97</accession>
<comment type="subcellular location">
    <subcellularLocation>
        <location evidence="7">Cytoplasm</location>
    </subcellularLocation>
</comment>
<dbReference type="Pfam" id="PF01975">
    <property type="entry name" value="SurE"/>
    <property type="match status" value="1"/>
</dbReference>
<comment type="function">
    <text evidence="7">Nucleotidase that shows phosphatase activity on nucleoside 5'-monophosphates.</text>
</comment>
<feature type="binding site" evidence="7">
    <location>
        <position position="94"/>
    </location>
    <ligand>
        <name>a divalent metal cation</name>
        <dbReference type="ChEBI" id="CHEBI:60240"/>
    </ligand>
</feature>
<feature type="domain" description="Survival protein SurE-like phosphatase/nucleotidase" evidence="8">
    <location>
        <begin position="3"/>
        <end position="180"/>
    </location>
</feature>
<comment type="similarity">
    <text evidence="2 7">Belongs to the SurE nucleotidase family.</text>
</comment>
<dbReference type="GO" id="GO:0004309">
    <property type="term" value="F:exopolyphosphatase activity"/>
    <property type="evidence" value="ECO:0007669"/>
    <property type="project" value="TreeGrafter"/>
</dbReference>
<protein>
    <recommendedName>
        <fullName evidence="7">5'-nucleotidase SurE</fullName>
        <ecNumber evidence="7">3.1.3.5</ecNumber>
    </recommendedName>
    <alternativeName>
        <fullName evidence="7">Nucleoside 5'-monophosphate phosphohydrolase</fullName>
    </alternativeName>
</protein>
<dbReference type="GO" id="GO:0005737">
    <property type="term" value="C:cytoplasm"/>
    <property type="evidence" value="ECO:0007669"/>
    <property type="project" value="UniProtKB-SubCell"/>
</dbReference>
<dbReference type="PANTHER" id="PTHR30457">
    <property type="entry name" value="5'-NUCLEOTIDASE SURE"/>
    <property type="match status" value="1"/>
</dbReference>
<dbReference type="GO" id="GO:0000166">
    <property type="term" value="F:nucleotide binding"/>
    <property type="evidence" value="ECO:0007669"/>
    <property type="project" value="UniProtKB-KW"/>
</dbReference>
<name>A0AAP2DT97_9BACT</name>
<dbReference type="InterPro" id="IPR036523">
    <property type="entry name" value="SurE-like_sf"/>
</dbReference>
<evidence type="ECO:0000256" key="4">
    <source>
        <dbReference type="ARBA" id="ARBA00022723"/>
    </source>
</evidence>
<dbReference type="GO" id="GO:0008254">
    <property type="term" value="F:3'-nucleotidase activity"/>
    <property type="evidence" value="ECO:0007669"/>
    <property type="project" value="TreeGrafter"/>
</dbReference>
<dbReference type="InterPro" id="IPR002828">
    <property type="entry name" value="SurE-like_Pase/nucleotidase"/>
</dbReference>
<feature type="binding site" evidence="7">
    <location>
        <position position="9"/>
    </location>
    <ligand>
        <name>a divalent metal cation</name>
        <dbReference type="ChEBI" id="CHEBI:60240"/>
    </ligand>
</feature>
<feature type="binding site" evidence="7">
    <location>
        <position position="8"/>
    </location>
    <ligand>
        <name>a divalent metal cation</name>
        <dbReference type="ChEBI" id="CHEBI:60240"/>
    </ligand>
</feature>
<dbReference type="GO" id="GO:0046872">
    <property type="term" value="F:metal ion binding"/>
    <property type="evidence" value="ECO:0007669"/>
    <property type="project" value="UniProtKB-UniRule"/>
</dbReference>
<dbReference type="Proteomes" id="UP001319200">
    <property type="component" value="Unassembled WGS sequence"/>
</dbReference>
<evidence type="ECO:0000313" key="9">
    <source>
        <dbReference type="EMBL" id="MBT1700617.1"/>
    </source>
</evidence>
<reference evidence="9 10" key="1">
    <citation type="submission" date="2021-05" db="EMBL/GenBank/DDBJ databases">
        <title>A Polyphasic approach of four new species of the genus Ohtaekwangia: Ohtaekwangia histidinii sp. nov., Ohtaekwangia cretensis sp. nov., Ohtaekwangia indiensis sp. nov., Ohtaekwangia reichenbachii sp. nov. from diverse environment.</title>
        <authorList>
            <person name="Octaviana S."/>
        </authorList>
    </citation>
    <scope>NUCLEOTIDE SEQUENCE [LARGE SCALE GENOMIC DNA]</scope>
    <source>
        <strain evidence="9 10">PWU4</strain>
    </source>
</reference>
<evidence type="ECO:0000256" key="3">
    <source>
        <dbReference type="ARBA" id="ARBA00022490"/>
    </source>
</evidence>
<evidence type="ECO:0000313" key="10">
    <source>
        <dbReference type="Proteomes" id="UP001319200"/>
    </source>
</evidence>
<keyword evidence="6 7" id="KW-0378">Hydrolase</keyword>
<comment type="caution">
    <text evidence="9">The sequence shown here is derived from an EMBL/GenBank/DDBJ whole genome shotgun (WGS) entry which is preliminary data.</text>
</comment>
<feature type="binding site" evidence="7">
    <location>
        <position position="39"/>
    </location>
    <ligand>
        <name>a divalent metal cation</name>
        <dbReference type="ChEBI" id="CHEBI:60240"/>
    </ligand>
</feature>
<dbReference type="NCBIfam" id="TIGR00087">
    <property type="entry name" value="surE"/>
    <property type="match status" value="1"/>
</dbReference>
<dbReference type="HAMAP" id="MF_00060">
    <property type="entry name" value="SurE"/>
    <property type="match status" value="1"/>
</dbReference>